<sequence length="270" mass="31653">MKRFTPPEQWQISSLETGAFSHLRELFKVNELTDWPAPQWFSPFLTAINANNIPITFEDDAKVDFGDRYYEQVIFETGVVPTRSENWHDLFGGFIWCLFPKTKALINQRHVQDIAEHGLQKRTKHRNALTLFDECGVVLAISDTKWQELLRDHQWKKAFVEHKSEWGKSIKAFMFGHANYEMLTKPYIGLTGKALFVCVPDETFCKDLVTQYQYLDQALYEMIKIDNCLADNKQLSPLPLLGVPGWHDENKDDSFYNNTDYFRAKRRMRT</sequence>
<evidence type="ECO:0008006" key="2">
    <source>
        <dbReference type="Google" id="ProtNLM"/>
    </source>
</evidence>
<proteinExistence type="predicted"/>
<comment type="caution">
    <text evidence="1">The sequence shown here is derived from an EMBL/GenBank/DDBJ whole genome shotgun (WGS) entry which is preliminary data.</text>
</comment>
<name>A0A0F9QVR1_9ZZZZ</name>
<accession>A0A0F9QVR1</accession>
<organism evidence="1">
    <name type="scientific">marine sediment metagenome</name>
    <dbReference type="NCBI Taxonomy" id="412755"/>
    <lineage>
        <taxon>unclassified sequences</taxon>
        <taxon>metagenomes</taxon>
        <taxon>ecological metagenomes</taxon>
    </lineage>
</organism>
<dbReference type="AlphaFoldDB" id="A0A0F9QVR1"/>
<dbReference type="Pfam" id="PF11227">
    <property type="entry name" value="DUF3025"/>
    <property type="match status" value="1"/>
</dbReference>
<reference evidence="1" key="1">
    <citation type="journal article" date="2015" name="Nature">
        <title>Complex archaea that bridge the gap between prokaryotes and eukaryotes.</title>
        <authorList>
            <person name="Spang A."/>
            <person name="Saw J.H."/>
            <person name="Jorgensen S.L."/>
            <person name="Zaremba-Niedzwiedzka K."/>
            <person name="Martijn J."/>
            <person name="Lind A.E."/>
            <person name="van Eijk R."/>
            <person name="Schleper C."/>
            <person name="Guy L."/>
            <person name="Ettema T.J."/>
        </authorList>
    </citation>
    <scope>NUCLEOTIDE SEQUENCE</scope>
</reference>
<gene>
    <name evidence="1" type="ORF">LCGC14_0672020</name>
</gene>
<dbReference type="InterPro" id="IPR021390">
    <property type="entry name" value="DUF3025"/>
</dbReference>
<dbReference type="EMBL" id="LAZR01001325">
    <property type="protein sequence ID" value="KKN46529.1"/>
    <property type="molecule type" value="Genomic_DNA"/>
</dbReference>
<protein>
    <recommendedName>
        <fullName evidence="2">DUF3025 domain-containing protein</fullName>
    </recommendedName>
</protein>
<evidence type="ECO:0000313" key="1">
    <source>
        <dbReference type="EMBL" id="KKN46529.1"/>
    </source>
</evidence>